<proteinExistence type="predicted"/>
<protein>
    <submittedName>
        <fullName evidence="1">Uncharacterized protein</fullName>
    </submittedName>
</protein>
<keyword evidence="2" id="KW-1185">Reference proteome</keyword>
<sequence length="202" mass="21361">MHVYPPATSSSDIRSIKLSQYPLSARLQALAMRSSAVYWFFIALSALASYSRVAVAAPIPYKAGIDKRYCLWAACRVAGPEINSGVGNLVENLISAASALSDYVVTFEEADASDTEPTESTPGIPDVVSANLASATSSSGLVRRYCIGYECRIVSTSATPADPISTLVDSLISALSAYRNMFVTPTEDTEPSATTASVQDEA</sequence>
<dbReference type="Proteomes" id="UP000814140">
    <property type="component" value="Unassembled WGS sequence"/>
</dbReference>
<reference evidence="1" key="2">
    <citation type="journal article" date="2022" name="New Phytol.">
        <title>Evolutionary transition to the ectomycorrhizal habit in the genomes of a hyperdiverse lineage of mushroom-forming fungi.</title>
        <authorList>
            <person name="Looney B."/>
            <person name="Miyauchi S."/>
            <person name="Morin E."/>
            <person name="Drula E."/>
            <person name="Courty P.E."/>
            <person name="Kohler A."/>
            <person name="Kuo A."/>
            <person name="LaButti K."/>
            <person name="Pangilinan J."/>
            <person name="Lipzen A."/>
            <person name="Riley R."/>
            <person name="Andreopoulos W."/>
            <person name="He G."/>
            <person name="Johnson J."/>
            <person name="Nolan M."/>
            <person name="Tritt A."/>
            <person name="Barry K.W."/>
            <person name="Grigoriev I.V."/>
            <person name="Nagy L.G."/>
            <person name="Hibbett D."/>
            <person name="Henrissat B."/>
            <person name="Matheny P.B."/>
            <person name="Labbe J."/>
            <person name="Martin F.M."/>
        </authorList>
    </citation>
    <scope>NUCLEOTIDE SEQUENCE</scope>
    <source>
        <strain evidence="1">HHB10654</strain>
    </source>
</reference>
<evidence type="ECO:0000313" key="1">
    <source>
        <dbReference type="EMBL" id="KAI0062520.1"/>
    </source>
</evidence>
<accession>A0ACB8T305</accession>
<name>A0ACB8T305_9AGAM</name>
<gene>
    <name evidence="1" type="ORF">BV25DRAFT_1825524</name>
</gene>
<reference evidence="1" key="1">
    <citation type="submission" date="2021-03" db="EMBL/GenBank/DDBJ databases">
        <authorList>
            <consortium name="DOE Joint Genome Institute"/>
            <person name="Ahrendt S."/>
            <person name="Looney B.P."/>
            <person name="Miyauchi S."/>
            <person name="Morin E."/>
            <person name="Drula E."/>
            <person name="Courty P.E."/>
            <person name="Chicoki N."/>
            <person name="Fauchery L."/>
            <person name="Kohler A."/>
            <person name="Kuo A."/>
            <person name="Labutti K."/>
            <person name="Pangilinan J."/>
            <person name="Lipzen A."/>
            <person name="Riley R."/>
            <person name="Andreopoulos W."/>
            <person name="He G."/>
            <person name="Johnson J."/>
            <person name="Barry K.W."/>
            <person name="Grigoriev I.V."/>
            <person name="Nagy L."/>
            <person name="Hibbett D."/>
            <person name="Henrissat B."/>
            <person name="Matheny P.B."/>
            <person name="Labbe J."/>
            <person name="Martin F."/>
        </authorList>
    </citation>
    <scope>NUCLEOTIDE SEQUENCE</scope>
    <source>
        <strain evidence="1">HHB10654</strain>
    </source>
</reference>
<comment type="caution">
    <text evidence="1">The sequence shown here is derived from an EMBL/GenBank/DDBJ whole genome shotgun (WGS) entry which is preliminary data.</text>
</comment>
<dbReference type="EMBL" id="MU277207">
    <property type="protein sequence ID" value="KAI0062520.1"/>
    <property type="molecule type" value="Genomic_DNA"/>
</dbReference>
<organism evidence="1 2">
    <name type="scientific">Artomyces pyxidatus</name>
    <dbReference type="NCBI Taxonomy" id="48021"/>
    <lineage>
        <taxon>Eukaryota</taxon>
        <taxon>Fungi</taxon>
        <taxon>Dikarya</taxon>
        <taxon>Basidiomycota</taxon>
        <taxon>Agaricomycotina</taxon>
        <taxon>Agaricomycetes</taxon>
        <taxon>Russulales</taxon>
        <taxon>Auriscalpiaceae</taxon>
        <taxon>Artomyces</taxon>
    </lineage>
</organism>
<evidence type="ECO:0000313" key="2">
    <source>
        <dbReference type="Proteomes" id="UP000814140"/>
    </source>
</evidence>